<dbReference type="InterPro" id="IPR009998">
    <property type="entry name" value="YfaZ"/>
</dbReference>
<feature type="signal peptide" evidence="1">
    <location>
        <begin position="1"/>
        <end position="20"/>
    </location>
</feature>
<feature type="chain" id="PRO_5045366965" evidence="1">
    <location>
        <begin position="21"/>
        <end position="180"/>
    </location>
</feature>
<organism evidence="2 3">
    <name type="scientific">Zhongshania aquimaris</name>
    <dbReference type="NCBI Taxonomy" id="2857107"/>
    <lineage>
        <taxon>Bacteria</taxon>
        <taxon>Pseudomonadati</taxon>
        <taxon>Pseudomonadota</taxon>
        <taxon>Gammaproteobacteria</taxon>
        <taxon>Cellvibrionales</taxon>
        <taxon>Spongiibacteraceae</taxon>
        <taxon>Zhongshania</taxon>
    </lineage>
</organism>
<dbReference type="Pfam" id="PF07437">
    <property type="entry name" value="YfaZ"/>
    <property type="match status" value="1"/>
</dbReference>
<keyword evidence="1" id="KW-0732">Signal</keyword>
<evidence type="ECO:0000256" key="1">
    <source>
        <dbReference type="SAM" id="SignalP"/>
    </source>
</evidence>
<accession>A0ABS6VQV3</accession>
<name>A0ABS6VQV3_9GAMM</name>
<evidence type="ECO:0000313" key="3">
    <source>
        <dbReference type="Proteomes" id="UP001166291"/>
    </source>
</evidence>
<gene>
    <name evidence="2" type="ORF">KXJ70_05075</name>
</gene>
<dbReference type="Proteomes" id="UP001166291">
    <property type="component" value="Unassembled WGS sequence"/>
</dbReference>
<keyword evidence="3" id="KW-1185">Reference proteome</keyword>
<reference evidence="2" key="1">
    <citation type="submission" date="2021-07" db="EMBL/GenBank/DDBJ databases">
        <title>Zhongshania sp. CAU 1632 isolated from seawater.</title>
        <authorList>
            <person name="Kim W."/>
        </authorList>
    </citation>
    <scope>NUCLEOTIDE SEQUENCE</scope>
    <source>
        <strain evidence="2">CAU 1632</strain>
    </source>
</reference>
<dbReference type="RefSeq" id="WP_219042356.1">
    <property type="nucleotide sequence ID" value="NZ_JAHWDQ010000001.1"/>
</dbReference>
<protein>
    <submittedName>
        <fullName evidence="2">YfaZ family protein</fullName>
    </submittedName>
</protein>
<proteinExistence type="predicted"/>
<sequence>MKAPLIAAAVLAIASSSAFAGGVAFRFGDDSFGVSVAGDMSPESSAQLDVLHHEDGANLVALGLFANGQRGALSGRVGAKAIGLDGDDTTDLDGGAVAFGGDLRLPLNEIVSLRGGLYYAPDATGFGDIDGYKEWSVSAEFTIFQNSAIQVGYGDMEFDADTGGKFEFEDGAFIRLQLRL</sequence>
<dbReference type="EMBL" id="JAHWDQ010000001">
    <property type="protein sequence ID" value="MBW2940135.1"/>
    <property type="molecule type" value="Genomic_DNA"/>
</dbReference>
<evidence type="ECO:0000313" key="2">
    <source>
        <dbReference type="EMBL" id="MBW2940135.1"/>
    </source>
</evidence>
<comment type="caution">
    <text evidence="2">The sequence shown here is derived from an EMBL/GenBank/DDBJ whole genome shotgun (WGS) entry which is preliminary data.</text>
</comment>